<evidence type="ECO:0000313" key="10">
    <source>
        <dbReference type="Proteomes" id="UP000019460"/>
    </source>
</evidence>
<feature type="domain" description="PKD" evidence="7">
    <location>
        <begin position="933"/>
        <end position="992"/>
    </location>
</feature>
<dbReference type="GO" id="GO:0005261">
    <property type="term" value="F:monoatomic cation channel activity"/>
    <property type="evidence" value="ECO:0007669"/>
    <property type="project" value="TreeGrafter"/>
</dbReference>
<keyword evidence="5" id="KW-0472">Membrane</keyword>
<proteinExistence type="predicted"/>
<keyword evidence="10" id="KW-1185">Reference proteome</keyword>
<dbReference type="PANTHER" id="PTHR46730">
    <property type="entry name" value="POLYCYSTIN-1"/>
    <property type="match status" value="1"/>
</dbReference>
<dbReference type="CDD" id="cd00146">
    <property type="entry name" value="PKD"/>
    <property type="match status" value="15"/>
</dbReference>
<dbReference type="InterPro" id="IPR035986">
    <property type="entry name" value="PKD_dom_sf"/>
</dbReference>
<accession>W9V372</accession>
<protein>
    <recommendedName>
        <fullName evidence="11">PKD domain-containing protein</fullName>
    </recommendedName>
</protein>
<feature type="domain" description="PKD" evidence="7">
    <location>
        <begin position="1084"/>
        <end position="1150"/>
    </location>
</feature>
<feature type="domain" description="PKD" evidence="7">
    <location>
        <begin position="1544"/>
        <end position="1614"/>
    </location>
</feature>
<dbReference type="EMBL" id="AONC01000052">
    <property type="protein sequence ID" value="EXJ13943.1"/>
    <property type="molecule type" value="Genomic_DNA"/>
</dbReference>
<keyword evidence="3" id="KW-0677">Repeat</keyword>
<keyword evidence="4" id="KW-1133">Transmembrane helix</keyword>
<dbReference type="GO" id="GO:0005886">
    <property type="term" value="C:plasma membrane"/>
    <property type="evidence" value="ECO:0007669"/>
    <property type="project" value="TreeGrafter"/>
</dbReference>
<sequence length="1620" mass="171217">MNSRIMRGFFFCALFAGSAAVQAGDRVRLVTFGPDAHPGKGDDDFTEVVYIQVPDSAAGPLYLRLWDPDLGGTQDEPNGLWNGRTRFRLFGGEGAFSQAGPSADPSAWRSVGEVLGEAEFGEDASTDGVWHTLARFSPERGEEVGGHRLFRLLVEGVAGDDGNLYDLTVSSDAGTNRPVEGLRLLDYRPTFSVSPGPERLAEAVFAVPADADTLVIRQFDLDRARIQLELPIVGPVPLRSSGEARWEEERVAIDPGLGAERAAVQVRGGRSLLNDVVLEARDPSGVPLAFELPIRLRPPSIPPEPRADIAILDDCLGVSFDAGRSDGRDDALIGYLWDFGDGRQASGKRVEHRYEEPGLYRVSLTAIDDSGRVMDRARRGYEVKVNRSPIAVPGPERTLAPGERTIFDASASSDADGRITGYRWDFGDGAEGQGARVEHAFERPGRYPVRLEVEDDGPGPCTRTGAVTQVWVNAPPVARAGDDLRAAVGEVLVLDAGGSGDTDGELIRFHWDLGDGRTAEGTRVETFYGEPGRYRVRLAVEDDAGVGNSRSEDDLLIWINAPPLADASGPERGAVDQTLSFDASASADPDGALVEYLWDFGDGSQARGVRVEHAYAAPGRYGVRLEIRDDSGTTSATAGTGLEVVVNDPPVADAGADVWVTASQVRFDGSGSADPDGRILGYVWDFGDGTQGEGPAPAHVYALPGTYDVVLTVTDDSGTSSASRSDGMRVRINAGPVADAGPDRLVAPDETIAFDGTGSFDPDGRIRDYAWDFGDGTSASGASPDHAYAEPGLYQVRLRVADDSGHPQAFDVAEASVRVNAAPVALAGPDVLAAPDQEIRLDGSGSHDPDGRIASYRWTLDEGRPAGETAQVSLRFAKPGSHVARLEVVDDSGAANGHAEDRLSIRINHRPVAAAGAPIRTCETRVAFDGGGSSDADGDPLGYSWSFGDTGPGAEGPRVSHRFPEGGRYPVVLSVDDGTGLDNATQSASTQVWIHRRPLAVIEAPDLVCAGETVLFNGVGSSDPDGGRLLYDWDFGDGSGSSSAIPAKAFASGGLYPVTLKVRDDSGLDCDTATARHLVQVVDAPVAEAGEDVRICANTPLTFDGTGSRDFDGVVNAYRWDFGDGTQGGGPNPTHLYTRAGDYAVTLTITGDRVGRCDNRHSDRLSVSVLDAPEVDLSAPAGVALGAPAVLTANRLGDPDAVGTPLKYGWDLGDGARADGARVEHLYSEPGRYLVTMTADDGSGGDCGRVTLRHAIQVNAPPIPDAGGDRLAAPGEILSFDASASRDPDGAIRRYVWDFGDGETAEGLQATHVYREPGDYEVELTVTDDTDLPNASRSDRIAVRCNAAPVPAFEVRPPVLCPGRDGVLDAGASSDPEGSPIAWHWDLGDGSQAEGVEVRHAYAEPGDYWVRLAVEDDAGVSNSRAALGRALRVNQVPDARLRSPLMGCPGEPIRFSGLRSSDPDGRIARYRWDFGDGSGAEGAEVEHLYSDPGRYPLVLAVTDDSGSDCARAERHAEVRVNAAPKAEIRTDSEVAYVGGAHDGVLFDATGSSDPDGDALRFSWDFGDGGEALGAQVRHAFASPGRYRVELLVEDDSGTGCAGARASVEIEVKGERPGSSE</sequence>
<feature type="domain" description="PKD" evidence="7">
    <location>
        <begin position="1203"/>
        <end position="1244"/>
    </location>
</feature>
<dbReference type="Pfam" id="PF18911">
    <property type="entry name" value="PKD_4"/>
    <property type="match status" value="15"/>
</dbReference>
<evidence type="ECO:0000256" key="5">
    <source>
        <dbReference type="ARBA" id="ARBA00023136"/>
    </source>
</evidence>
<evidence type="ECO:0000256" key="3">
    <source>
        <dbReference type="ARBA" id="ARBA00022737"/>
    </source>
</evidence>
<organism evidence="9 10">
    <name type="scientific">Imhoffiella purpurea</name>
    <dbReference type="NCBI Taxonomy" id="1249627"/>
    <lineage>
        <taxon>Bacteria</taxon>
        <taxon>Pseudomonadati</taxon>
        <taxon>Pseudomonadota</taxon>
        <taxon>Gammaproteobacteria</taxon>
        <taxon>Chromatiales</taxon>
        <taxon>Chromatiaceae</taxon>
        <taxon>Imhoffiella</taxon>
    </lineage>
</organism>
<feature type="domain" description="PKD" evidence="7">
    <location>
        <begin position="475"/>
        <end position="545"/>
    </location>
</feature>
<dbReference type="InterPro" id="IPR001024">
    <property type="entry name" value="PLAT/LH2_dom"/>
</dbReference>
<feature type="domain" description="PKD" evidence="7">
    <location>
        <begin position="1436"/>
        <end position="1507"/>
    </location>
</feature>
<dbReference type="PROSITE" id="PS50093">
    <property type="entry name" value="PKD"/>
    <property type="match status" value="15"/>
</dbReference>
<feature type="domain" description="PKD" evidence="7">
    <location>
        <begin position="562"/>
        <end position="638"/>
    </location>
</feature>
<feature type="domain" description="PKD" evidence="7">
    <location>
        <begin position="822"/>
        <end position="896"/>
    </location>
</feature>
<dbReference type="GO" id="GO:0006816">
    <property type="term" value="P:calcium ion transport"/>
    <property type="evidence" value="ECO:0007669"/>
    <property type="project" value="TreeGrafter"/>
</dbReference>
<evidence type="ECO:0000256" key="1">
    <source>
        <dbReference type="ARBA" id="ARBA00004141"/>
    </source>
</evidence>
<feature type="domain" description="PKD" evidence="7">
    <location>
        <begin position="335"/>
        <end position="371"/>
    </location>
</feature>
<dbReference type="eggNOG" id="COG3291">
    <property type="taxonomic scope" value="Bacteria"/>
</dbReference>
<feature type="domain" description="PKD" evidence="7">
    <location>
        <begin position="388"/>
        <end position="455"/>
    </location>
</feature>
<evidence type="ECO:0000259" key="8">
    <source>
        <dbReference type="PROSITE" id="PS50095"/>
    </source>
</evidence>
<dbReference type="InterPro" id="IPR022409">
    <property type="entry name" value="PKD/Chitinase_dom"/>
</dbReference>
<dbReference type="PROSITE" id="PS50095">
    <property type="entry name" value="PLAT"/>
    <property type="match status" value="1"/>
</dbReference>
<dbReference type="SMART" id="SM00089">
    <property type="entry name" value="PKD"/>
    <property type="match status" value="15"/>
</dbReference>
<dbReference type="STRING" id="1249627.D779_3143"/>
<dbReference type="InterPro" id="IPR013783">
    <property type="entry name" value="Ig-like_fold"/>
</dbReference>
<evidence type="ECO:0000259" key="7">
    <source>
        <dbReference type="PROSITE" id="PS50093"/>
    </source>
</evidence>
<comment type="subcellular location">
    <subcellularLocation>
        <location evidence="1">Membrane</location>
        <topology evidence="1">Multi-pass membrane protein</topology>
    </subcellularLocation>
</comment>
<feature type="domain" description="PKD" evidence="7">
    <location>
        <begin position="997"/>
        <end position="1067"/>
    </location>
</feature>
<name>W9V372_9GAMM</name>
<evidence type="ECO:0000256" key="2">
    <source>
        <dbReference type="ARBA" id="ARBA00022692"/>
    </source>
</evidence>
<evidence type="ECO:0000256" key="6">
    <source>
        <dbReference type="SAM" id="SignalP"/>
    </source>
</evidence>
<keyword evidence="2" id="KW-0812">Transmembrane</keyword>
<evidence type="ECO:0000256" key="4">
    <source>
        <dbReference type="ARBA" id="ARBA00022989"/>
    </source>
</evidence>
<feature type="domain" description="PKD" evidence="7">
    <location>
        <begin position="735"/>
        <end position="805"/>
    </location>
</feature>
<keyword evidence="6" id="KW-0732">Signal</keyword>
<reference evidence="9 10" key="1">
    <citation type="submission" date="2012-11" db="EMBL/GenBank/DDBJ databases">
        <title>Genome assembly of Thiorhodococcus sp. AK35.</title>
        <authorList>
            <person name="Nupur N."/>
            <person name="Khatri I."/>
            <person name="Subramanian S."/>
            <person name="Pinnaka A."/>
        </authorList>
    </citation>
    <scope>NUCLEOTIDE SEQUENCE [LARGE SCALE GENOMIC DNA]</scope>
    <source>
        <strain evidence="9 10">AK35</strain>
    </source>
</reference>
<evidence type="ECO:0000313" key="9">
    <source>
        <dbReference type="EMBL" id="EXJ13943.1"/>
    </source>
</evidence>
<dbReference type="PANTHER" id="PTHR46730:SF1">
    <property type="entry name" value="PLAT DOMAIN-CONTAINING PROTEIN"/>
    <property type="match status" value="1"/>
</dbReference>
<feature type="domain" description="PKD" evidence="7">
    <location>
        <begin position="1378"/>
        <end position="1419"/>
    </location>
</feature>
<feature type="domain" description="PLAT" evidence="8">
    <location>
        <begin position="1584"/>
        <end position="1620"/>
    </location>
</feature>
<dbReference type="RefSeq" id="WP_157726432.1">
    <property type="nucleotide sequence ID" value="NZ_AONC01000052.1"/>
</dbReference>
<comment type="caution">
    <text evidence="9">The sequence shown here is derived from an EMBL/GenBank/DDBJ whole genome shotgun (WGS) entry which is preliminary data.</text>
</comment>
<dbReference type="OrthoDB" id="9790784at2"/>
<dbReference type="Proteomes" id="UP000019460">
    <property type="component" value="Unassembled WGS sequence"/>
</dbReference>
<dbReference type="Gene3D" id="2.60.40.10">
    <property type="entry name" value="Immunoglobulins"/>
    <property type="match status" value="15"/>
</dbReference>
<feature type="signal peptide" evidence="6">
    <location>
        <begin position="1"/>
        <end position="23"/>
    </location>
</feature>
<gene>
    <name evidence="9" type="ORF">D779_3143</name>
</gene>
<dbReference type="SUPFAM" id="SSF49299">
    <property type="entry name" value="PKD domain"/>
    <property type="match status" value="15"/>
</dbReference>
<evidence type="ECO:0008006" key="11">
    <source>
        <dbReference type="Google" id="ProtNLM"/>
    </source>
</evidence>
<feature type="chain" id="PRO_5004931018" description="PKD domain-containing protein" evidence="6">
    <location>
        <begin position="24"/>
        <end position="1620"/>
    </location>
</feature>
<feature type="domain" description="PKD" evidence="7">
    <location>
        <begin position="664"/>
        <end position="725"/>
    </location>
</feature>
<dbReference type="PATRIC" id="fig|1249627.3.peg.3294"/>
<feature type="domain" description="PKD" evidence="7">
    <location>
        <begin position="1261"/>
        <end position="1328"/>
    </location>
</feature>
<dbReference type="InterPro" id="IPR000601">
    <property type="entry name" value="PKD_dom"/>
</dbReference>